<evidence type="ECO:0000313" key="1">
    <source>
        <dbReference type="EMBL" id="MBA8931423.1"/>
    </source>
</evidence>
<dbReference type="RefSeq" id="WP_148309832.1">
    <property type="nucleotide sequence ID" value="NZ_BAAABQ010000009.1"/>
</dbReference>
<comment type="caution">
    <text evidence="1">The sequence shown here is derived from an EMBL/GenBank/DDBJ whole genome shotgun (WGS) entry which is preliminary data.</text>
</comment>
<protein>
    <submittedName>
        <fullName evidence="1">Uncharacterized protein</fullName>
    </submittedName>
</protein>
<name>A0ABR6BWY9_9PSEU</name>
<evidence type="ECO:0000313" key="2">
    <source>
        <dbReference type="Proteomes" id="UP000517916"/>
    </source>
</evidence>
<accession>A0ABR6BWY9</accession>
<keyword evidence="2" id="KW-1185">Reference proteome</keyword>
<proteinExistence type="predicted"/>
<sequence length="59" mass="6660">MMEPTKPRTAEDWTDSLIRYRHLAAEVLATHQRANAQCVVCGQQWPCKAACAAEFVLEL</sequence>
<dbReference type="EMBL" id="JACJID010000009">
    <property type="protein sequence ID" value="MBA8931423.1"/>
    <property type="molecule type" value="Genomic_DNA"/>
</dbReference>
<gene>
    <name evidence="1" type="ORF">BC739_008675</name>
</gene>
<dbReference type="Proteomes" id="UP000517916">
    <property type="component" value="Unassembled WGS sequence"/>
</dbReference>
<organism evidence="1 2">
    <name type="scientific">Kutzneria viridogrisea</name>
    <dbReference type="NCBI Taxonomy" id="47990"/>
    <lineage>
        <taxon>Bacteria</taxon>
        <taxon>Bacillati</taxon>
        <taxon>Actinomycetota</taxon>
        <taxon>Actinomycetes</taxon>
        <taxon>Pseudonocardiales</taxon>
        <taxon>Pseudonocardiaceae</taxon>
        <taxon>Kutzneria</taxon>
    </lineage>
</organism>
<reference evidence="1 2" key="1">
    <citation type="submission" date="2020-08" db="EMBL/GenBank/DDBJ databases">
        <title>Genomic Encyclopedia of Archaeal and Bacterial Type Strains, Phase II (KMG-II): from individual species to whole genera.</title>
        <authorList>
            <person name="Goeker M."/>
        </authorList>
    </citation>
    <scope>NUCLEOTIDE SEQUENCE [LARGE SCALE GENOMIC DNA]</scope>
    <source>
        <strain evidence="1 2">DSM 43850</strain>
    </source>
</reference>